<keyword evidence="3" id="KW-1185">Reference proteome</keyword>
<sequence length="344" mass="40206">MDEAAKRIVMFPKMTINLEELEQLFTPIYDSYADFADALRKFENEDVLVMIRAAGRTDRTPSLAYRYRINKNALKSDYHKELQHYRARMHKAISLDGYYRGDPGLWEKDLPYLLKIDHYLKAHGFPEDQVPAPERSFELVEDEKWIDENGGKELLEKINLYPRLNIIPVSDPLMFAINPQLINESEHIHLIVENKTTYQGLLPVLKETSFATLIYGCGKAIVKSIDQFAMQYPIKAVHHFFYFGDLDWEGLSIWYSLNRRQAAQPALPFYQACLRKEAAVGKAYQHLRNAAADAFFPFFSEGQIRQMRTALHEGNYYPQEILKTKELQQIWRNSDWKNLICTKL</sequence>
<proteinExistence type="predicted"/>
<organism evidence="2 3">
    <name type="scientific">Sporolactobacillus shoreae</name>
    <dbReference type="NCBI Taxonomy" id="1465501"/>
    <lineage>
        <taxon>Bacteria</taxon>
        <taxon>Bacillati</taxon>
        <taxon>Bacillota</taxon>
        <taxon>Bacilli</taxon>
        <taxon>Bacillales</taxon>
        <taxon>Sporolactobacillaceae</taxon>
        <taxon>Sporolactobacillus</taxon>
    </lineage>
</organism>
<accession>A0A4Z0GQ94</accession>
<name>A0A4Z0GQ94_9BACL</name>
<evidence type="ECO:0000313" key="3">
    <source>
        <dbReference type="Proteomes" id="UP000298347"/>
    </source>
</evidence>
<protein>
    <recommendedName>
        <fullName evidence="1">Wadjet protein JetD C-terminal domain-containing protein</fullName>
    </recommendedName>
</protein>
<dbReference type="EMBL" id="SRJD01000005">
    <property type="protein sequence ID" value="TGA98909.1"/>
    <property type="molecule type" value="Genomic_DNA"/>
</dbReference>
<evidence type="ECO:0000259" key="1">
    <source>
        <dbReference type="Pfam" id="PF09983"/>
    </source>
</evidence>
<dbReference type="InterPro" id="IPR024534">
    <property type="entry name" value="JetD_C"/>
</dbReference>
<dbReference type="Proteomes" id="UP000298347">
    <property type="component" value="Unassembled WGS sequence"/>
</dbReference>
<gene>
    <name evidence="2" type="ORF">E4665_06170</name>
</gene>
<dbReference type="RefSeq" id="WP_135347929.1">
    <property type="nucleotide sequence ID" value="NZ_SRJD01000005.1"/>
</dbReference>
<comment type="caution">
    <text evidence="2">The sequence shown here is derived from an EMBL/GenBank/DDBJ whole genome shotgun (WGS) entry which is preliminary data.</text>
</comment>
<dbReference type="Pfam" id="PF09983">
    <property type="entry name" value="JetD_C"/>
    <property type="match status" value="1"/>
</dbReference>
<dbReference type="OrthoDB" id="9809365at2"/>
<evidence type="ECO:0000313" key="2">
    <source>
        <dbReference type="EMBL" id="TGA98909.1"/>
    </source>
</evidence>
<feature type="domain" description="Wadjet protein JetD C-terminal" evidence="1">
    <location>
        <begin position="189"/>
        <end position="263"/>
    </location>
</feature>
<dbReference type="AlphaFoldDB" id="A0A4Z0GQ94"/>
<reference evidence="2 3" key="1">
    <citation type="journal article" date="2015" name="Int. J. Syst. Evol. Microbiol.">
        <title>Sporolactobacillus shoreae sp. nov. and Sporolactobacillus spathodeae sp. nov., two spore-forming lactic acid bacteria isolated from tree barks in Thailand.</title>
        <authorList>
            <person name="Thamacharoensuk T."/>
            <person name="Kitahara M."/>
            <person name="Ohkuma M."/>
            <person name="Thongchul N."/>
            <person name="Tanasupawat S."/>
        </authorList>
    </citation>
    <scope>NUCLEOTIDE SEQUENCE [LARGE SCALE GENOMIC DNA]</scope>
    <source>
        <strain evidence="2 3">BK92</strain>
    </source>
</reference>